<dbReference type="InterPro" id="IPR021146">
    <property type="entry name" value="Phage_gp6-like_head-tail"/>
</dbReference>
<dbReference type="EMBL" id="JABXYM010000001">
    <property type="protein sequence ID" value="MCR6096857.1"/>
    <property type="molecule type" value="Genomic_DNA"/>
</dbReference>
<evidence type="ECO:0000313" key="1">
    <source>
        <dbReference type="EMBL" id="MCR6096857.1"/>
    </source>
</evidence>
<evidence type="ECO:0000313" key="2">
    <source>
        <dbReference type="Proteomes" id="UP001057753"/>
    </source>
</evidence>
<dbReference type="Gene3D" id="1.10.246.150">
    <property type="match status" value="1"/>
</dbReference>
<dbReference type="AlphaFoldDB" id="A0A9Q4FZ88"/>
<sequence length="98" mass="11462">MITNKETVKDALGLDDSKDTAIETWIPLVEEWIRDYCGLRADEETPKAYELNAIKMIQYNIEQKAGVSSYSVARLSYSFQTDYPQSILKGLRRRLRWR</sequence>
<name>A0A9Q4FZ88_SALAG</name>
<keyword evidence="2" id="KW-1185">Reference proteome</keyword>
<accession>A0A9Q4FZ88</accession>
<gene>
    <name evidence="1" type="ORF">HXA33_09845</name>
</gene>
<dbReference type="RefSeq" id="WP_257821344.1">
    <property type="nucleotide sequence ID" value="NZ_JABXYM010000001.1"/>
</dbReference>
<organism evidence="1 2">
    <name type="scientific">Salipaludibacillus agaradhaerens</name>
    <name type="common">Bacillus agaradhaerens</name>
    <dbReference type="NCBI Taxonomy" id="76935"/>
    <lineage>
        <taxon>Bacteria</taxon>
        <taxon>Bacillati</taxon>
        <taxon>Bacillota</taxon>
        <taxon>Bacilli</taxon>
        <taxon>Bacillales</taxon>
        <taxon>Bacillaceae</taxon>
    </lineage>
</organism>
<protein>
    <submittedName>
        <fullName evidence="1">Phage head-tail connector protein</fullName>
    </submittedName>
</protein>
<dbReference type="InterPro" id="IPR053746">
    <property type="entry name" value="Viral_HT_Connector_Assembly"/>
</dbReference>
<dbReference type="Proteomes" id="UP001057753">
    <property type="component" value="Unassembled WGS sequence"/>
</dbReference>
<proteinExistence type="predicted"/>
<comment type="caution">
    <text evidence="1">The sequence shown here is derived from an EMBL/GenBank/DDBJ whole genome shotgun (WGS) entry which is preliminary data.</text>
</comment>
<dbReference type="Pfam" id="PF05135">
    <property type="entry name" value="Phage_connect_1"/>
    <property type="match status" value="1"/>
</dbReference>
<reference evidence="1" key="1">
    <citation type="submission" date="2020-06" db="EMBL/GenBank/DDBJ databases">
        <title>Insight into the genomes of haloalkaliphilic bacilli from Kenyan soda lakes.</title>
        <authorList>
            <person name="Mwirichia R."/>
            <person name="Villamizar G.C."/>
            <person name="Poehlein A."/>
            <person name="Mugweru J."/>
            <person name="Kipnyargis A."/>
            <person name="Kiplimo D."/>
            <person name="Orwa P."/>
            <person name="Daniel R."/>
        </authorList>
    </citation>
    <scope>NUCLEOTIDE SEQUENCE</scope>
    <source>
        <strain evidence="1">B1096_S55</strain>
    </source>
</reference>